<dbReference type="EMBL" id="CP000231">
    <property type="protein sequence ID" value="ABC24603.1"/>
    <property type="molecule type" value="Genomic_DNA"/>
</dbReference>
<dbReference type="PATRIC" id="fig|269796.9.peg.3"/>
<dbReference type="Gene3D" id="3.40.50.2000">
    <property type="entry name" value="Glycogen Phosphorylase B"/>
    <property type="match status" value="1"/>
</dbReference>
<keyword evidence="5" id="KW-0614">Plasmid</keyword>
<dbReference type="EnsemblBacteria" id="ABC24603">
    <property type="protein sequence ID" value="ABC24603"/>
    <property type="gene ID" value="Rru_B0007"/>
</dbReference>
<name>Q2RMP2_RHORT</name>
<dbReference type="SUPFAM" id="SSF53756">
    <property type="entry name" value="UDP-Glycosyltransferase/glycogen phosphorylase"/>
    <property type="match status" value="1"/>
</dbReference>
<evidence type="ECO:0000313" key="6">
    <source>
        <dbReference type="Proteomes" id="UP000001929"/>
    </source>
</evidence>
<keyword evidence="1" id="KW-0328">Glycosyltransferase</keyword>
<dbReference type="InterPro" id="IPR001296">
    <property type="entry name" value="Glyco_trans_1"/>
</dbReference>
<dbReference type="Pfam" id="PF00534">
    <property type="entry name" value="Glycos_transf_1"/>
    <property type="match status" value="1"/>
</dbReference>
<feature type="coiled-coil region" evidence="3">
    <location>
        <begin position="275"/>
        <end position="302"/>
    </location>
</feature>
<protein>
    <submittedName>
        <fullName evidence="5">Glycosyl transferase, group 1</fullName>
    </submittedName>
</protein>
<dbReference type="SUPFAM" id="SSF53335">
    <property type="entry name" value="S-adenosyl-L-methionine-dependent methyltransferases"/>
    <property type="match status" value="1"/>
</dbReference>
<keyword evidence="3" id="KW-0175">Coiled coil</keyword>
<dbReference type="GO" id="GO:0016757">
    <property type="term" value="F:glycosyltransferase activity"/>
    <property type="evidence" value="ECO:0007669"/>
    <property type="project" value="UniProtKB-KW"/>
</dbReference>
<dbReference type="AlphaFoldDB" id="Q2RMP2"/>
<dbReference type="PANTHER" id="PTHR12526">
    <property type="entry name" value="GLYCOSYLTRANSFERASE"/>
    <property type="match status" value="1"/>
</dbReference>
<gene>
    <name evidence="5" type="ordered locus">Rru_B0007</name>
</gene>
<dbReference type="CDD" id="cd03801">
    <property type="entry name" value="GT4_PimA-like"/>
    <property type="match status" value="1"/>
</dbReference>
<dbReference type="InterPro" id="IPR029063">
    <property type="entry name" value="SAM-dependent_MTases_sf"/>
</dbReference>
<organism evidence="5 6">
    <name type="scientific">Rhodospirillum rubrum (strain ATCC 11170 / ATH 1.1.1 / DSM 467 / LMG 4362 / NCIMB 8255 / S1)</name>
    <dbReference type="NCBI Taxonomy" id="269796"/>
    <lineage>
        <taxon>Bacteria</taxon>
        <taxon>Pseudomonadati</taxon>
        <taxon>Pseudomonadota</taxon>
        <taxon>Alphaproteobacteria</taxon>
        <taxon>Rhodospirillales</taxon>
        <taxon>Rhodospirillaceae</taxon>
        <taxon>Rhodospirillum</taxon>
    </lineage>
</organism>
<evidence type="ECO:0000256" key="2">
    <source>
        <dbReference type="ARBA" id="ARBA00022679"/>
    </source>
</evidence>
<keyword evidence="2 5" id="KW-0808">Transferase</keyword>
<dbReference type="KEGG" id="rru:Rru_B0007"/>
<dbReference type="Pfam" id="PF05045">
    <property type="entry name" value="RgpF"/>
    <property type="match status" value="1"/>
</dbReference>
<dbReference type="Gene3D" id="3.40.50.150">
    <property type="entry name" value="Vaccinia Virus protein VP39"/>
    <property type="match status" value="1"/>
</dbReference>
<sequence length="1236" mass="138278">MFHRASAFMTDITPIAPAISSASDPVWRQAGLETLVPRRLVQPDSWAGHIPFAFWVIAQHRPRQCVELGVHTGNSYCAFAQAVEHLGLETKCVGVDHWFGDPQAGYYGEDVYADLKAHHDPLYGHFSRLLRMSFEDGRAYVADGSVDLLHIDGLHTYEAVREDFETWHSKMSERGIVLFHDTDVRTDDFGVWRFWAEIAERFPSFEFDHSNGLGVAYVGTRPIEAPGLAELFAAGSDPQARDLPRRYFARMGEGWINRVRLDLATEQWNATTNALNHLQARIDEIERDRLGLRREREILLQRLIKVDQWDALALQCRDGLDIDLDALAEAIGGLYNADQPQAIEARATLHRVLRHLIEEGTCGSVPGDVSRRLMRLSKKAGARVVAPFKAPAKKQERPLDFLRESGFFDESFYALSSEALAEGRDPLEHYLTVGEAMGVAPSRSFEPEYYARRHPDVLASGMGLLRHYARFGAQEGRQGLSPARRLALPDLSAATREKVVLLLQDASGSDVSLYGLFLARALQDLHEVIVFLKEDGPLRSAFKESGITLIDMPSETELFRCDINAVAKRLVEALQPAYVIANSAETRSFVPPIVQAGFGVVALVQDFAFSVYPKNEIYEIFAWAHHLVFPARAIMESFVEDHPFLGQRRYEILPQGIPALPELDARLPSKQGSALRPAGHEDDFVVVGIGPLRFEKGADLFVSVATAALQERPDANLRFVWIDQTPSFDEQAEFSKYLQEQILRAGLSEHFSVLGALDGTDVYEQADLLALTSRLDPMPRVYVEALTQGKPVACFEHASGLAEVLAGNEETRSLVVPYLDTTAMAKAILAFYDDPVRQESLVPTLRDKARETFCMASYLSRVEALGQQASREAKGISHDYEKISASGLFKASFLTPSVSEETTEETLKGYLVRNRIGASKSQSDNWIDLRRPVIGFNPLVYAENISGLNGHKDPLADWIERGSPKGNWTHPVIDLETSLPSPIEGGKVLLHGHFYYVDLIDDFLKKIIINDFSCDLIITTTDEDRAVFLRKKLEEYKNGSVEVRVVPNIGRDVGAFFTGLSDLKNSDYDVVGHIHGKKSIHLSDGTGNKWRNFLWEHLIGGEKKAAAIAVSALIRNPDIGLVFAEEPFLFGWDKNKELANDLAKKMGIEKSLPRFFDWPIGTMFWAKRKALEPIFDLNLRWEDYPPEPIPVYGTMLHALERLLPFAVEKAGFSFATTYLPSNSDNIFRTPIDKVGS</sequence>
<reference evidence="5 6" key="1">
    <citation type="journal article" date="2011" name="Stand. Genomic Sci.">
        <title>Complete genome sequence of Rhodospirillum rubrum type strain (S1).</title>
        <authorList>
            <person name="Munk A.C."/>
            <person name="Copeland A."/>
            <person name="Lucas S."/>
            <person name="Lapidus A."/>
            <person name="Del Rio T.G."/>
            <person name="Barry K."/>
            <person name="Detter J.C."/>
            <person name="Hammon N."/>
            <person name="Israni S."/>
            <person name="Pitluck S."/>
            <person name="Brettin T."/>
            <person name="Bruce D."/>
            <person name="Han C."/>
            <person name="Tapia R."/>
            <person name="Gilna P."/>
            <person name="Schmutz J."/>
            <person name="Larimer F."/>
            <person name="Land M."/>
            <person name="Kyrpides N.C."/>
            <person name="Mavromatis K."/>
            <person name="Richardson P."/>
            <person name="Rohde M."/>
            <person name="Goker M."/>
            <person name="Klenk H.P."/>
            <person name="Zhang Y."/>
            <person name="Roberts G.P."/>
            <person name="Reslewic S."/>
            <person name="Schwartz D.C."/>
        </authorList>
    </citation>
    <scope>NUCLEOTIDE SEQUENCE [LARGE SCALE GENOMIC DNA]</scope>
    <source>
        <strain evidence="6">ATCC 11170 / ATH 1.1.1 / DSM 467 / LMG 4362 / NCIMB 8255 / S1</strain>
        <plasmid evidence="6">pRHORT</plasmid>
    </source>
</reference>
<dbReference type="PANTHER" id="PTHR12526:SF510">
    <property type="entry name" value="D-INOSITOL 3-PHOSPHATE GLYCOSYLTRANSFERASE"/>
    <property type="match status" value="1"/>
</dbReference>
<evidence type="ECO:0000259" key="4">
    <source>
        <dbReference type="Pfam" id="PF00534"/>
    </source>
</evidence>
<geneLocation type="plasmid" evidence="6">
    <name>pRHORT</name>
</geneLocation>
<proteinExistence type="predicted"/>
<keyword evidence="6" id="KW-1185">Reference proteome</keyword>
<dbReference type="Pfam" id="PF13578">
    <property type="entry name" value="Methyltransf_24"/>
    <property type="match status" value="1"/>
</dbReference>
<dbReference type="InterPro" id="IPR007739">
    <property type="entry name" value="RgpF"/>
</dbReference>
<dbReference type="Proteomes" id="UP000001929">
    <property type="component" value="Plasmid unnamed"/>
</dbReference>
<feature type="domain" description="Glycosyl transferase family 1" evidence="4">
    <location>
        <begin position="681"/>
        <end position="840"/>
    </location>
</feature>
<evidence type="ECO:0000256" key="1">
    <source>
        <dbReference type="ARBA" id="ARBA00022676"/>
    </source>
</evidence>
<evidence type="ECO:0000256" key="3">
    <source>
        <dbReference type="SAM" id="Coils"/>
    </source>
</evidence>
<dbReference type="HOGENOM" id="CLU_267150_0_0_5"/>
<dbReference type="CAZy" id="GT4">
    <property type="family name" value="Glycosyltransferase Family 4"/>
</dbReference>
<accession>Q2RMP2</accession>
<evidence type="ECO:0000313" key="5">
    <source>
        <dbReference type="EMBL" id="ABC24603.1"/>
    </source>
</evidence>